<evidence type="ECO:0000256" key="2">
    <source>
        <dbReference type="ARBA" id="ARBA00005464"/>
    </source>
</evidence>
<keyword evidence="5" id="KW-0143">Chaperone</keyword>
<accession>A0A382AL83</accession>
<evidence type="ECO:0000256" key="5">
    <source>
        <dbReference type="ARBA" id="ARBA00023186"/>
    </source>
</evidence>
<dbReference type="Gene3D" id="3.10.50.40">
    <property type="match status" value="1"/>
</dbReference>
<dbReference type="InterPro" id="IPR037041">
    <property type="entry name" value="Trigger_fac_C_sf"/>
</dbReference>
<gene>
    <name evidence="9" type="ORF">METZ01_LOCUS155189</name>
</gene>
<dbReference type="InterPro" id="IPR008880">
    <property type="entry name" value="Trigger_fac_C"/>
</dbReference>
<feature type="domain" description="Trigger factor C-terminal" evidence="8">
    <location>
        <begin position="151"/>
        <end position="299"/>
    </location>
</feature>
<dbReference type="Pfam" id="PF00254">
    <property type="entry name" value="FKBP_C"/>
    <property type="match status" value="1"/>
</dbReference>
<feature type="domain" description="PPIase FKBP-type" evidence="7">
    <location>
        <begin position="40"/>
        <end position="122"/>
    </location>
</feature>
<evidence type="ECO:0000256" key="4">
    <source>
        <dbReference type="ARBA" id="ARBA00023110"/>
    </source>
</evidence>
<sequence>PRVDIKGRKIEKKTCKVESADVDRTIETLRKRRTTWEPGETPAAEDDRLLIDFKGTIDDQPFEGSEAENYPVVIGGGTMLKEFEEQLTGTSVGDSVTVNLTFPEDYPKSEIAGKAAQFTVEVREVGKPGLPELDEDFIKSFGVEEGTEPAFRKQILENLERERDQRIRNDIRMAVIEALIEDNEFDLPGSMVEEEVDRAVMASRTQLQQQGLPSDGPVDRDLFQDSALRRVKVGLVMHEIVKQREIKPDEAAVRKRLDEMASGYDDPQQFINWYREDRSRLAQIEAAVVEDQVVEALIEEAQVTETTVSFETFMNPAGMATAQ</sequence>
<evidence type="ECO:0000313" key="9">
    <source>
        <dbReference type="EMBL" id="SVB02335.1"/>
    </source>
</evidence>
<dbReference type="GO" id="GO:0006457">
    <property type="term" value="P:protein folding"/>
    <property type="evidence" value="ECO:0007669"/>
    <property type="project" value="InterPro"/>
</dbReference>
<evidence type="ECO:0000256" key="3">
    <source>
        <dbReference type="ARBA" id="ARBA00013194"/>
    </source>
</evidence>
<dbReference type="GO" id="GO:0003755">
    <property type="term" value="F:peptidyl-prolyl cis-trans isomerase activity"/>
    <property type="evidence" value="ECO:0007669"/>
    <property type="project" value="UniProtKB-KW"/>
</dbReference>
<reference evidence="9" key="1">
    <citation type="submission" date="2018-05" db="EMBL/GenBank/DDBJ databases">
        <authorList>
            <person name="Lanie J.A."/>
            <person name="Ng W.-L."/>
            <person name="Kazmierczak K.M."/>
            <person name="Andrzejewski T.M."/>
            <person name="Davidsen T.M."/>
            <person name="Wayne K.J."/>
            <person name="Tettelin H."/>
            <person name="Glass J.I."/>
            <person name="Rusch D."/>
            <person name="Podicherti R."/>
            <person name="Tsui H.-C.T."/>
            <person name="Winkler M.E."/>
        </authorList>
    </citation>
    <scope>NUCLEOTIDE SEQUENCE</scope>
</reference>
<dbReference type="InterPro" id="IPR027304">
    <property type="entry name" value="Trigger_fact/SurA_dom_sf"/>
</dbReference>
<dbReference type="GO" id="GO:0015031">
    <property type="term" value="P:protein transport"/>
    <property type="evidence" value="ECO:0007669"/>
    <property type="project" value="InterPro"/>
</dbReference>
<dbReference type="EMBL" id="UINC01025890">
    <property type="protein sequence ID" value="SVB02335.1"/>
    <property type="molecule type" value="Genomic_DNA"/>
</dbReference>
<dbReference type="InterPro" id="IPR005215">
    <property type="entry name" value="Trig_fac"/>
</dbReference>
<dbReference type="InterPro" id="IPR001179">
    <property type="entry name" value="PPIase_FKBP_dom"/>
</dbReference>
<dbReference type="Gene3D" id="1.10.3120.10">
    <property type="entry name" value="Trigger factor, C-terminal domain"/>
    <property type="match status" value="1"/>
</dbReference>
<evidence type="ECO:0000259" key="8">
    <source>
        <dbReference type="Pfam" id="PF05698"/>
    </source>
</evidence>
<organism evidence="9">
    <name type="scientific">marine metagenome</name>
    <dbReference type="NCBI Taxonomy" id="408172"/>
    <lineage>
        <taxon>unclassified sequences</taxon>
        <taxon>metagenomes</taxon>
        <taxon>ecological metagenomes</taxon>
    </lineage>
</organism>
<dbReference type="NCBIfam" id="TIGR00115">
    <property type="entry name" value="tig"/>
    <property type="match status" value="1"/>
</dbReference>
<name>A0A382AL83_9ZZZZ</name>
<keyword evidence="4" id="KW-0697">Rotamase</keyword>
<proteinExistence type="inferred from homology"/>
<evidence type="ECO:0000259" key="7">
    <source>
        <dbReference type="Pfam" id="PF00254"/>
    </source>
</evidence>
<dbReference type="InterPro" id="IPR046357">
    <property type="entry name" value="PPIase_dom_sf"/>
</dbReference>
<evidence type="ECO:0000256" key="6">
    <source>
        <dbReference type="ARBA" id="ARBA00023235"/>
    </source>
</evidence>
<dbReference type="FunFam" id="3.10.50.40:FF:000001">
    <property type="entry name" value="Trigger factor"/>
    <property type="match status" value="1"/>
</dbReference>
<comment type="similarity">
    <text evidence="2">Belongs to the FKBP-type PPIase family. Tig subfamily.</text>
</comment>
<dbReference type="SUPFAM" id="SSF54534">
    <property type="entry name" value="FKBP-like"/>
    <property type="match status" value="1"/>
</dbReference>
<keyword evidence="6" id="KW-0413">Isomerase</keyword>
<dbReference type="EC" id="5.2.1.8" evidence="3"/>
<protein>
    <recommendedName>
        <fullName evidence="3">peptidylprolyl isomerase</fullName>
        <ecNumber evidence="3">5.2.1.8</ecNumber>
    </recommendedName>
</protein>
<evidence type="ECO:0000256" key="1">
    <source>
        <dbReference type="ARBA" id="ARBA00000971"/>
    </source>
</evidence>
<comment type="catalytic activity">
    <reaction evidence="1">
        <text>[protein]-peptidylproline (omega=180) = [protein]-peptidylproline (omega=0)</text>
        <dbReference type="Rhea" id="RHEA:16237"/>
        <dbReference type="Rhea" id="RHEA-COMP:10747"/>
        <dbReference type="Rhea" id="RHEA-COMP:10748"/>
        <dbReference type="ChEBI" id="CHEBI:83833"/>
        <dbReference type="ChEBI" id="CHEBI:83834"/>
        <dbReference type="EC" id="5.2.1.8"/>
    </reaction>
</comment>
<dbReference type="AlphaFoldDB" id="A0A382AL83"/>
<dbReference type="SUPFAM" id="SSF109998">
    <property type="entry name" value="Triger factor/SurA peptide-binding domain-like"/>
    <property type="match status" value="1"/>
</dbReference>
<dbReference type="Pfam" id="PF05698">
    <property type="entry name" value="Trigger_C"/>
    <property type="match status" value="1"/>
</dbReference>
<feature type="non-terminal residue" evidence="9">
    <location>
        <position position="1"/>
    </location>
</feature>